<dbReference type="SUPFAM" id="SSF51735">
    <property type="entry name" value="NAD(P)-binding Rossmann-fold domains"/>
    <property type="match status" value="1"/>
</dbReference>
<sequence>MDLCITKSWEMNNNSYIITGPTSGIGYATALALAKHGNLILVGRNEQKLQEVKKTIETSGGCAFTVVCDLSDIHSVRSAAKEIIALGLPVKGLLNNAGIMPSKPGKNAQGWDITFATNHLGTFAFTEALASMLPDGANILTVASAIEDPERKPAKIMGMKGGRFLSVAASAGGEWKAGGSKMPGIDAYATSKQCILAATLALARQDLRLHYNALEPGITRGTNLGGEDTPAFLRFLFGHLMAIIPPFSRFSSTPQKTARVIVQLLSSDTGKTGIYFDEKGKPMLASEQVRQPEFQDLVLSETRALLLAIK</sequence>
<dbReference type="PANTHER" id="PTHR24320:SF148">
    <property type="entry name" value="NAD(P)-BINDING ROSSMANN-FOLD SUPERFAMILY PROTEIN"/>
    <property type="match status" value="1"/>
</dbReference>
<accession>A0ABP8FXJ0</accession>
<dbReference type="Pfam" id="PF00106">
    <property type="entry name" value="adh_short"/>
    <property type="match status" value="1"/>
</dbReference>
<keyword evidence="4" id="KW-1185">Reference proteome</keyword>
<comment type="caution">
    <text evidence="3">The sequence shown here is derived from an EMBL/GenBank/DDBJ whole genome shotgun (WGS) entry which is preliminary data.</text>
</comment>
<proteinExistence type="inferred from homology"/>
<dbReference type="PRINTS" id="PR00081">
    <property type="entry name" value="GDHRDH"/>
</dbReference>
<dbReference type="EMBL" id="BAABFT010000002">
    <property type="protein sequence ID" value="GAA4312878.1"/>
    <property type="molecule type" value="Genomic_DNA"/>
</dbReference>
<dbReference type="PANTHER" id="PTHR24320">
    <property type="entry name" value="RETINOL DEHYDROGENASE"/>
    <property type="match status" value="1"/>
</dbReference>
<comment type="similarity">
    <text evidence="1">Belongs to the short-chain dehydrogenases/reductases (SDR) family.</text>
</comment>
<dbReference type="InterPro" id="IPR036291">
    <property type="entry name" value="NAD(P)-bd_dom_sf"/>
</dbReference>
<evidence type="ECO:0000313" key="4">
    <source>
        <dbReference type="Proteomes" id="UP001500582"/>
    </source>
</evidence>
<gene>
    <name evidence="3" type="ORF">GCM10023149_08410</name>
</gene>
<evidence type="ECO:0000313" key="3">
    <source>
        <dbReference type="EMBL" id="GAA4312878.1"/>
    </source>
</evidence>
<evidence type="ECO:0000256" key="1">
    <source>
        <dbReference type="ARBA" id="ARBA00006484"/>
    </source>
</evidence>
<evidence type="ECO:0008006" key="5">
    <source>
        <dbReference type="Google" id="ProtNLM"/>
    </source>
</evidence>
<name>A0ABP8FXJ0_9SPHI</name>
<dbReference type="InterPro" id="IPR002347">
    <property type="entry name" value="SDR_fam"/>
</dbReference>
<dbReference type="Gene3D" id="3.40.50.720">
    <property type="entry name" value="NAD(P)-binding Rossmann-like Domain"/>
    <property type="match status" value="1"/>
</dbReference>
<dbReference type="Proteomes" id="UP001500582">
    <property type="component" value="Unassembled WGS sequence"/>
</dbReference>
<keyword evidence="2" id="KW-0560">Oxidoreductase</keyword>
<reference evidence="4" key="1">
    <citation type="journal article" date="2019" name="Int. J. Syst. Evol. Microbiol.">
        <title>The Global Catalogue of Microorganisms (GCM) 10K type strain sequencing project: providing services to taxonomists for standard genome sequencing and annotation.</title>
        <authorList>
            <consortium name="The Broad Institute Genomics Platform"/>
            <consortium name="The Broad Institute Genome Sequencing Center for Infectious Disease"/>
            <person name="Wu L."/>
            <person name="Ma J."/>
        </authorList>
    </citation>
    <scope>NUCLEOTIDE SEQUENCE [LARGE SCALE GENOMIC DNA]</scope>
    <source>
        <strain evidence="4">JCM 17705</strain>
    </source>
</reference>
<protein>
    <recommendedName>
        <fullName evidence="5">Short-chain dehydrogenase</fullName>
    </recommendedName>
</protein>
<evidence type="ECO:0000256" key="2">
    <source>
        <dbReference type="ARBA" id="ARBA00023002"/>
    </source>
</evidence>
<organism evidence="3 4">
    <name type="scientific">Mucilaginibacter gynuensis</name>
    <dbReference type="NCBI Taxonomy" id="1302236"/>
    <lineage>
        <taxon>Bacteria</taxon>
        <taxon>Pseudomonadati</taxon>
        <taxon>Bacteroidota</taxon>
        <taxon>Sphingobacteriia</taxon>
        <taxon>Sphingobacteriales</taxon>
        <taxon>Sphingobacteriaceae</taxon>
        <taxon>Mucilaginibacter</taxon>
    </lineage>
</organism>